<proteinExistence type="inferred from homology"/>
<dbReference type="PANTHER" id="PTHR33397">
    <property type="entry name" value="UPF0331 PROTEIN YUTE"/>
    <property type="match status" value="1"/>
</dbReference>
<dbReference type="RefSeq" id="WP_078686020.1">
    <property type="nucleotide sequence ID" value="NZ_FUYA01000011.1"/>
</dbReference>
<organism evidence="5 6">
    <name type="scientific">Desulfobaculum bizertense DSM 18034</name>
    <dbReference type="NCBI Taxonomy" id="1121442"/>
    <lineage>
        <taxon>Bacteria</taxon>
        <taxon>Pseudomonadati</taxon>
        <taxon>Thermodesulfobacteriota</taxon>
        <taxon>Desulfovibrionia</taxon>
        <taxon>Desulfovibrionales</taxon>
        <taxon>Desulfovibrionaceae</taxon>
        <taxon>Desulfobaculum</taxon>
    </lineage>
</organism>
<dbReference type="Gene3D" id="1.20.120.580">
    <property type="entry name" value="bsu32300-like"/>
    <property type="match status" value="1"/>
</dbReference>
<keyword evidence="1" id="KW-1277">Toxin-antitoxin system</keyword>
<dbReference type="PANTHER" id="PTHR33397:SF3">
    <property type="entry name" value="MRNA NUCLEASE HEPT"/>
    <property type="match status" value="1"/>
</dbReference>
<protein>
    <submittedName>
        <fullName evidence="5">Uncharacterized conserved protein YutE, UPF0331/DUF86 family</fullName>
    </submittedName>
</protein>
<dbReference type="Pfam" id="PF01934">
    <property type="entry name" value="HepT-like"/>
    <property type="match status" value="1"/>
</dbReference>
<keyword evidence="3" id="KW-0378">Hydrolase</keyword>
<name>A0A1T4WXC7_9BACT</name>
<dbReference type="GO" id="GO:0110001">
    <property type="term" value="C:toxin-antitoxin complex"/>
    <property type="evidence" value="ECO:0007669"/>
    <property type="project" value="InterPro"/>
</dbReference>
<dbReference type="EMBL" id="FUYA01000011">
    <property type="protein sequence ID" value="SKA81787.1"/>
    <property type="molecule type" value="Genomic_DNA"/>
</dbReference>
<evidence type="ECO:0000313" key="6">
    <source>
        <dbReference type="Proteomes" id="UP000189733"/>
    </source>
</evidence>
<evidence type="ECO:0000256" key="4">
    <source>
        <dbReference type="ARBA" id="ARBA00024207"/>
    </source>
</evidence>
<dbReference type="STRING" id="1121442.SAMN02745702_02758"/>
<dbReference type="NCBIfam" id="NF047751">
    <property type="entry name" value="HepT_toxin"/>
    <property type="match status" value="1"/>
</dbReference>
<dbReference type="GO" id="GO:0004540">
    <property type="term" value="F:RNA nuclease activity"/>
    <property type="evidence" value="ECO:0007669"/>
    <property type="project" value="InterPro"/>
</dbReference>
<keyword evidence="6" id="KW-1185">Reference proteome</keyword>
<dbReference type="Proteomes" id="UP000189733">
    <property type="component" value="Unassembled WGS sequence"/>
</dbReference>
<gene>
    <name evidence="5" type="ORF">SAMN02745702_02758</name>
</gene>
<dbReference type="GO" id="GO:0016787">
    <property type="term" value="F:hydrolase activity"/>
    <property type="evidence" value="ECO:0007669"/>
    <property type="project" value="UniProtKB-KW"/>
</dbReference>
<dbReference type="OrthoDB" id="5368533at2"/>
<accession>A0A1T4WXC7</accession>
<keyword evidence="2" id="KW-0540">Nuclease</keyword>
<dbReference type="InterPro" id="IPR052379">
    <property type="entry name" value="Type_VII_TA_RNase"/>
</dbReference>
<evidence type="ECO:0000256" key="2">
    <source>
        <dbReference type="ARBA" id="ARBA00022722"/>
    </source>
</evidence>
<comment type="similarity">
    <text evidence="4">Belongs to the HepT RNase toxin family.</text>
</comment>
<reference evidence="5 6" key="1">
    <citation type="submission" date="2017-02" db="EMBL/GenBank/DDBJ databases">
        <authorList>
            <person name="Peterson S.W."/>
        </authorList>
    </citation>
    <scope>NUCLEOTIDE SEQUENCE [LARGE SCALE GENOMIC DNA]</scope>
    <source>
        <strain evidence="5 6">DSM 18034</strain>
    </source>
</reference>
<evidence type="ECO:0000256" key="3">
    <source>
        <dbReference type="ARBA" id="ARBA00022801"/>
    </source>
</evidence>
<evidence type="ECO:0000256" key="1">
    <source>
        <dbReference type="ARBA" id="ARBA00022649"/>
    </source>
</evidence>
<evidence type="ECO:0000313" key="5">
    <source>
        <dbReference type="EMBL" id="SKA81787.1"/>
    </source>
</evidence>
<dbReference type="AlphaFoldDB" id="A0A1T4WXC7"/>
<dbReference type="InterPro" id="IPR037038">
    <property type="entry name" value="HepT-like_sf"/>
</dbReference>
<sequence>MDKEVVELKLLSLQRCIQRIKDKTPSDPEILSENFDLQDIIVLNLQRAVQISIDIATHILSDTSRVPSSMSEAFLLLAKENIISKDMAENMSKSVGLRNIAVHEYTSLDWDIVHAVALHHVDDFVYFGREISEWVSHKS</sequence>
<dbReference type="InterPro" id="IPR008201">
    <property type="entry name" value="HepT-like"/>
</dbReference>